<feature type="signal peptide" evidence="1">
    <location>
        <begin position="1"/>
        <end position="25"/>
    </location>
</feature>
<protein>
    <submittedName>
        <fullName evidence="2">Uncharacterized protein</fullName>
    </submittedName>
</protein>
<gene>
    <name evidence="2" type="ORF">RM549_19045</name>
</gene>
<feature type="chain" id="PRO_5045528920" evidence="1">
    <location>
        <begin position="26"/>
        <end position="127"/>
    </location>
</feature>
<dbReference type="EMBL" id="JAVRHM010000040">
    <property type="protein sequence ID" value="MDT0691896.1"/>
    <property type="molecule type" value="Genomic_DNA"/>
</dbReference>
<dbReference type="InterPro" id="IPR058060">
    <property type="entry name" value="HYC_CC_PP"/>
</dbReference>
<dbReference type="NCBIfam" id="NF047658">
    <property type="entry name" value="HYC_CC_PP"/>
    <property type="match status" value="1"/>
</dbReference>
<dbReference type="RefSeq" id="WP_311687667.1">
    <property type="nucleotide sequence ID" value="NZ_JAVRHM010000040.1"/>
</dbReference>
<comment type="caution">
    <text evidence="2">The sequence shown here is derived from an EMBL/GenBank/DDBJ whole genome shotgun (WGS) entry which is preliminary data.</text>
</comment>
<accession>A0ABU3E7C5</accession>
<evidence type="ECO:0000313" key="2">
    <source>
        <dbReference type="EMBL" id="MDT0691896.1"/>
    </source>
</evidence>
<organism evidence="2 3">
    <name type="scientific">Autumnicola patrickiae</name>
    <dbReference type="NCBI Taxonomy" id="3075591"/>
    <lineage>
        <taxon>Bacteria</taxon>
        <taxon>Pseudomonadati</taxon>
        <taxon>Bacteroidota</taxon>
        <taxon>Flavobacteriia</taxon>
        <taxon>Flavobacteriales</taxon>
        <taxon>Flavobacteriaceae</taxon>
        <taxon>Autumnicola</taxon>
    </lineage>
</organism>
<keyword evidence="1" id="KW-0732">Signal</keyword>
<sequence length="127" mass="14524">MKLLSIFLSLLVLLSSSTISLDAHYCSGSLQDLVLNKKAKSCSGHVTVENEENSKETCCSEKSVQKEAQKDLKNFSPLFELESFLDAVPYIFRIYTPLPVREKNSSYYYKPPLIKKDYQVLFEVFLI</sequence>
<name>A0ABU3E7C5_9FLAO</name>
<dbReference type="Proteomes" id="UP001261624">
    <property type="component" value="Unassembled WGS sequence"/>
</dbReference>
<keyword evidence="3" id="KW-1185">Reference proteome</keyword>
<proteinExistence type="predicted"/>
<dbReference type="Pfam" id="PF26622">
    <property type="entry name" value="DUF8199"/>
    <property type="match status" value="1"/>
</dbReference>
<evidence type="ECO:0000256" key="1">
    <source>
        <dbReference type="SAM" id="SignalP"/>
    </source>
</evidence>
<reference evidence="2 3" key="1">
    <citation type="submission" date="2023-09" db="EMBL/GenBank/DDBJ databases">
        <authorList>
            <person name="Rey-Velasco X."/>
        </authorList>
    </citation>
    <scope>NUCLEOTIDE SEQUENCE [LARGE SCALE GENOMIC DNA]</scope>
    <source>
        <strain evidence="2 3">F188</strain>
    </source>
</reference>
<dbReference type="InterPro" id="IPR058512">
    <property type="entry name" value="DUF8199"/>
</dbReference>
<evidence type="ECO:0000313" key="3">
    <source>
        <dbReference type="Proteomes" id="UP001261624"/>
    </source>
</evidence>